<proteinExistence type="predicted"/>
<protein>
    <submittedName>
        <fullName evidence="2">Uncharacterized protein</fullName>
    </submittedName>
</protein>
<sequence>MDEKNTDFSFFFKRLQGKNKGVWRKLGIVRFPRKTKFNLQLWLVDGILFKIISVLEAVVLVSELCVYY</sequence>
<comment type="caution">
    <text evidence="2">The sequence shown here is derived from an EMBL/GenBank/DDBJ whole genome shotgun (WGS) entry which is preliminary data.</text>
</comment>
<gene>
    <name evidence="2" type="ORF">Ccrd_020868</name>
</gene>
<keyword evidence="1" id="KW-0812">Transmembrane</keyword>
<evidence type="ECO:0000313" key="2">
    <source>
        <dbReference type="EMBL" id="KVI00879.1"/>
    </source>
</evidence>
<dbReference type="AlphaFoldDB" id="A0A103Y1N8"/>
<evidence type="ECO:0000313" key="3">
    <source>
        <dbReference type="Proteomes" id="UP000243975"/>
    </source>
</evidence>
<feature type="non-terminal residue" evidence="2">
    <location>
        <position position="68"/>
    </location>
</feature>
<accession>A0A103Y1N8</accession>
<dbReference type="STRING" id="59895.A0A103Y1N8"/>
<reference evidence="2 3" key="1">
    <citation type="journal article" date="2016" name="Sci. Rep.">
        <title>The genome sequence of the outbreeding globe artichoke constructed de novo incorporating a phase-aware low-pass sequencing strategy of F1 progeny.</title>
        <authorList>
            <person name="Scaglione D."/>
            <person name="Reyes-Chin-Wo S."/>
            <person name="Acquadro A."/>
            <person name="Froenicke L."/>
            <person name="Portis E."/>
            <person name="Beitel C."/>
            <person name="Tirone M."/>
            <person name="Mauro R."/>
            <person name="Lo Monaco A."/>
            <person name="Mauromicale G."/>
            <person name="Faccioli P."/>
            <person name="Cattivelli L."/>
            <person name="Rieseberg L."/>
            <person name="Michelmore R."/>
            <person name="Lanteri S."/>
        </authorList>
    </citation>
    <scope>NUCLEOTIDE SEQUENCE [LARGE SCALE GENOMIC DNA]</scope>
    <source>
        <strain evidence="2">2C</strain>
    </source>
</reference>
<evidence type="ECO:0000256" key="1">
    <source>
        <dbReference type="SAM" id="Phobius"/>
    </source>
</evidence>
<dbReference type="Gramene" id="KVI00879">
    <property type="protein sequence ID" value="KVI00879"/>
    <property type="gene ID" value="Ccrd_020868"/>
</dbReference>
<keyword evidence="1" id="KW-1133">Transmembrane helix</keyword>
<feature type="transmembrane region" description="Helical" evidence="1">
    <location>
        <begin position="47"/>
        <end position="67"/>
    </location>
</feature>
<organism evidence="2 3">
    <name type="scientific">Cynara cardunculus var. scolymus</name>
    <name type="common">Globe artichoke</name>
    <name type="synonym">Cynara scolymus</name>
    <dbReference type="NCBI Taxonomy" id="59895"/>
    <lineage>
        <taxon>Eukaryota</taxon>
        <taxon>Viridiplantae</taxon>
        <taxon>Streptophyta</taxon>
        <taxon>Embryophyta</taxon>
        <taxon>Tracheophyta</taxon>
        <taxon>Spermatophyta</taxon>
        <taxon>Magnoliopsida</taxon>
        <taxon>eudicotyledons</taxon>
        <taxon>Gunneridae</taxon>
        <taxon>Pentapetalae</taxon>
        <taxon>asterids</taxon>
        <taxon>campanulids</taxon>
        <taxon>Asterales</taxon>
        <taxon>Asteraceae</taxon>
        <taxon>Carduoideae</taxon>
        <taxon>Cardueae</taxon>
        <taxon>Carduinae</taxon>
        <taxon>Cynara</taxon>
    </lineage>
</organism>
<keyword evidence="3" id="KW-1185">Reference proteome</keyword>
<name>A0A103Y1N8_CYNCS</name>
<dbReference type="EMBL" id="LEKV01003196">
    <property type="protein sequence ID" value="KVI00879.1"/>
    <property type="molecule type" value="Genomic_DNA"/>
</dbReference>
<keyword evidence="1" id="KW-0472">Membrane</keyword>
<dbReference type="Proteomes" id="UP000243975">
    <property type="component" value="Unassembled WGS sequence"/>
</dbReference>